<evidence type="ECO:0000313" key="3">
    <source>
        <dbReference type="Proteomes" id="UP001189429"/>
    </source>
</evidence>
<gene>
    <name evidence="2" type="ORF">PCOR1329_LOCUS424</name>
</gene>
<sequence length="156" mass="18228">MSGALLLFLLLLFLLPYNCFSSVSPCLVVVRIDSRCWLQRISPSFPHQKNDEVVIDEFVIQLMRLKGGARGLDLQTVLYENKRIFCRLSAMMRFMEKHVGLMETRLNIHTAEEFSMREISTTVADSWTKRGCRRPLLSARPSLLRSVPWAQWDWFF</sequence>
<dbReference type="EMBL" id="CAUYUJ010000084">
    <property type="protein sequence ID" value="CAK0788567.1"/>
    <property type="molecule type" value="Genomic_DNA"/>
</dbReference>
<organism evidence="2 3">
    <name type="scientific">Prorocentrum cordatum</name>
    <dbReference type="NCBI Taxonomy" id="2364126"/>
    <lineage>
        <taxon>Eukaryota</taxon>
        <taxon>Sar</taxon>
        <taxon>Alveolata</taxon>
        <taxon>Dinophyceae</taxon>
        <taxon>Prorocentrales</taxon>
        <taxon>Prorocentraceae</taxon>
        <taxon>Prorocentrum</taxon>
    </lineage>
</organism>
<protein>
    <submittedName>
        <fullName evidence="2">Uncharacterized protein</fullName>
    </submittedName>
</protein>
<evidence type="ECO:0000313" key="2">
    <source>
        <dbReference type="EMBL" id="CAK0788567.1"/>
    </source>
</evidence>
<dbReference type="Proteomes" id="UP001189429">
    <property type="component" value="Unassembled WGS sequence"/>
</dbReference>
<reference evidence="2" key="1">
    <citation type="submission" date="2023-10" db="EMBL/GenBank/DDBJ databases">
        <authorList>
            <person name="Chen Y."/>
            <person name="Shah S."/>
            <person name="Dougan E. K."/>
            <person name="Thang M."/>
            <person name="Chan C."/>
        </authorList>
    </citation>
    <scope>NUCLEOTIDE SEQUENCE [LARGE SCALE GENOMIC DNA]</scope>
</reference>
<comment type="caution">
    <text evidence="2">The sequence shown here is derived from an EMBL/GenBank/DDBJ whole genome shotgun (WGS) entry which is preliminary data.</text>
</comment>
<evidence type="ECO:0000256" key="1">
    <source>
        <dbReference type="SAM" id="SignalP"/>
    </source>
</evidence>
<proteinExistence type="predicted"/>
<name>A0ABN9PEK5_9DINO</name>
<accession>A0ABN9PEK5</accession>
<keyword evidence="1" id="KW-0732">Signal</keyword>
<keyword evidence="3" id="KW-1185">Reference proteome</keyword>
<feature type="chain" id="PRO_5045941308" evidence="1">
    <location>
        <begin position="22"/>
        <end position="156"/>
    </location>
</feature>
<feature type="signal peptide" evidence="1">
    <location>
        <begin position="1"/>
        <end position="21"/>
    </location>
</feature>